<gene>
    <name evidence="3" type="ORF">VNO77_11129</name>
</gene>
<dbReference type="InterPro" id="IPR005607">
    <property type="entry name" value="BSD_dom"/>
</dbReference>
<dbReference type="AlphaFoldDB" id="A0AAN9QY32"/>
<accession>A0AAN9QY32</accession>
<proteinExistence type="predicted"/>
<evidence type="ECO:0000259" key="2">
    <source>
        <dbReference type="PROSITE" id="PS50858"/>
    </source>
</evidence>
<sequence length="418" mass="46901">MSWLARSLANSLRLDGDGDDENDIVLDPPTTSSRDHPQQPQENALGSENQEDEEGQGRGVKEDLDEIKLTLTRQFWGMASFLAPPPTVSESDPSPFIPIQSDHRSVSERQFDDAAIFNHSSDAEPGILHTQYPDPNSVPFGSDSEGNPEPEHPVGITEEVLAFAMNIAMHPETWLDFPIDEEDDTVDFDMSDAQQEHAAVIERLIPRLAALRIELCPCHMSESYFWKVYFVLLHSRLHKEDAGILSTPQVTEARAMWMQELQKQTKPEFKIFGRCAPYSSDNRQHDDFTPDLLDDACSDDLSNRTYGYKTTSLSKMADDETEKHMIETSGTHFIDKSVIAENSIIKAESKDLKSSRPSQFIIQDYDDDDYEWPEDGSDLGGYGGTHPMVNEEDISFSDLEDDDYGIKPVSSSTGSKVV</sequence>
<dbReference type="PANTHER" id="PTHR31923:SF27">
    <property type="entry name" value="BSD DOMAIN-CONTAINING PROTEIN"/>
    <property type="match status" value="1"/>
</dbReference>
<organism evidence="3 4">
    <name type="scientific">Canavalia gladiata</name>
    <name type="common">Sword bean</name>
    <name type="synonym">Dolichos gladiatus</name>
    <dbReference type="NCBI Taxonomy" id="3824"/>
    <lineage>
        <taxon>Eukaryota</taxon>
        <taxon>Viridiplantae</taxon>
        <taxon>Streptophyta</taxon>
        <taxon>Embryophyta</taxon>
        <taxon>Tracheophyta</taxon>
        <taxon>Spermatophyta</taxon>
        <taxon>Magnoliopsida</taxon>
        <taxon>eudicotyledons</taxon>
        <taxon>Gunneridae</taxon>
        <taxon>Pentapetalae</taxon>
        <taxon>rosids</taxon>
        <taxon>fabids</taxon>
        <taxon>Fabales</taxon>
        <taxon>Fabaceae</taxon>
        <taxon>Papilionoideae</taxon>
        <taxon>50 kb inversion clade</taxon>
        <taxon>NPAAA clade</taxon>
        <taxon>indigoferoid/millettioid clade</taxon>
        <taxon>Phaseoleae</taxon>
        <taxon>Canavalia</taxon>
    </lineage>
</organism>
<dbReference type="Pfam" id="PF03909">
    <property type="entry name" value="BSD"/>
    <property type="match status" value="1"/>
</dbReference>
<evidence type="ECO:0000313" key="3">
    <source>
        <dbReference type="EMBL" id="KAK7351574.1"/>
    </source>
</evidence>
<reference evidence="3 4" key="1">
    <citation type="submission" date="2024-01" db="EMBL/GenBank/DDBJ databases">
        <title>The genomes of 5 underutilized Papilionoideae crops provide insights into root nodulation and disease resistanc.</title>
        <authorList>
            <person name="Jiang F."/>
        </authorList>
    </citation>
    <scope>NUCLEOTIDE SEQUENCE [LARGE SCALE GENOMIC DNA]</scope>
    <source>
        <strain evidence="3">LVBAO_FW01</strain>
        <tissue evidence="3">Leaves</tissue>
    </source>
</reference>
<feature type="region of interest" description="Disordered" evidence="1">
    <location>
        <begin position="1"/>
        <end position="64"/>
    </location>
</feature>
<feature type="compositionally biased region" description="Polar residues" evidence="1">
    <location>
        <begin position="409"/>
        <end position="418"/>
    </location>
</feature>
<dbReference type="InterPro" id="IPR035925">
    <property type="entry name" value="BSD_dom_sf"/>
</dbReference>
<feature type="compositionally biased region" description="Acidic residues" evidence="1">
    <location>
        <begin position="390"/>
        <end position="403"/>
    </location>
</feature>
<dbReference type="SUPFAM" id="SSF140383">
    <property type="entry name" value="BSD domain-like"/>
    <property type="match status" value="1"/>
</dbReference>
<feature type="domain" description="BSD" evidence="2">
    <location>
        <begin position="182"/>
        <end position="237"/>
    </location>
</feature>
<evidence type="ECO:0000313" key="4">
    <source>
        <dbReference type="Proteomes" id="UP001367508"/>
    </source>
</evidence>
<dbReference type="PANTHER" id="PTHR31923">
    <property type="entry name" value="BSD DOMAIN-CONTAINING PROTEIN"/>
    <property type="match status" value="1"/>
</dbReference>
<evidence type="ECO:0000256" key="1">
    <source>
        <dbReference type="SAM" id="MobiDB-lite"/>
    </source>
</evidence>
<feature type="compositionally biased region" description="Basic and acidic residues" evidence="1">
    <location>
        <begin position="55"/>
        <end position="64"/>
    </location>
</feature>
<comment type="caution">
    <text evidence="3">The sequence shown here is derived from an EMBL/GenBank/DDBJ whole genome shotgun (WGS) entry which is preliminary data.</text>
</comment>
<protein>
    <recommendedName>
        <fullName evidence="2">BSD domain-containing protein</fullName>
    </recommendedName>
</protein>
<name>A0AAN9QY32_CANGL</name>
<dbReference type="SMART" id="SM00751">
    <property type="entry name" value="BSD"/>
    <property type="match status" value="1"/>
</dbReference>
<keyword evidence="4" id="KW-1185">Reference proteome</keyword>
<feature type="region of interest" description="Disordered" evidence="1">
    <location>
        <begin position="372"/>
        <end position="418"/>
    </location>
</feature>
<dbReference type="EMBL" id="JAYMYQ010000002">
    <property type="protein sequence ID" value="KAK7351574.1"/>
    <property type="molecule type" value="Genomic_DNA"/>
</dbReference>
<dbReference type="Proteomes" id="UP001367508">
    <property type="component" value="Unassembled WGS sequence"/>
</dbReference>
<dbReference type="Gene3D" id="1.10.3970.10">
    <property type="entry name" value="BSD domain"/>
    <property type="match status" value="1"/>
</dbReference>
<feature type="compositionally biased region" description="Polar residues" evidence="1">
    <location>
        <begin position="38"/>
        <end position="48"/>
    </location>
</feature>
<dbReference type="PROSITE" id="PS50858">
    <property type="entry name" value="BSD"/>
    <property type="match status" value="1"/>
</dbReference>